<evidence type="ECO:0000256" key="6">
    <source>
        <dbReference type="ARBA" id="ARBA00023136"/>
    </source>
</evidence>
<sequence length="221" mass="25131">MATAMEAPTPVSDVGFTILSDPHDAVIDIVFVHGLQGHPQDTWTHKSEAARSPPGRAPSPSKVSKSDRPRTWNRLLPFGKSKRLEPQISEQVGVDQADGKGVGRVQEKDVFWPRDLLKDDFPMARIMTFGYDTRIIRGYHGANQGNIFSHARDLLYELEAQRRKGRDRHIIFIAHSLGGILVKEVLRRSETDPDQKIKKIYMSTAGIFKSRKELREFDWED</sequence>
<evidence type="ECO:0000313" key="8">
    <source>
        <dbReference type="EMBL" id="KAF2205560.1"/>
    </source>
</evidence>
<comment type="subcellular location">
    <subcellularLocation>
        <location evidence="2">Endoplasmic reticulum</location>
    </subcellularLocation>
    <subcellularLocation>
        <location evidence="3">Membrane</location>
    </subcellularLocation>
    <subcellularLocation>
        <location evidence="1">Mitochondrion</location>
    </subcellularLocation>
</comment>
<evidence type="ECO:0008006" key="10">
    <source>
        <dbReference type="Google" id="ProtNLM"/>
    </source>
</evidence>
<dbReference type="Proteomes" id="UP000799536">
    <property type="component" value="Unassembled WGS sequence"/>
</dbReference>
<keyword evidence="5" id="KW-0496">Mitochondrion</keyword>
<dbReference type="AlphaFoldDB" id="A0A9P4JUX6"/>
<organism evidence="8 9">
    <name type="scientific">Delitschia confertaspora ATCC 74209</name>
    <dbReference type="NCBI Taxonomy" id="1513339"/>
    <lineage>
        <taxon>Eukaryota</taxon>
        <taxon>Fungi</taxon>
        <taxon>Dikarya</taxon>
        <taxon>Ascomycota</taxon>
        <taxon>Pezizomycotina</taxon>
        <taxon>Dothideomycetes</taxon>
        <taxon>Pleosporomycetidae</taxon>
        <taxon>Pleosporales</taxon>
        <taxon>Delitschiaceae</taxon>
        <taxon>Delitschia</taxon>
    </lineage>
</organism>
<comment type="caution">
    <text evidence="8">The sequence shown here is derived from an EMBL/GenBank/DDBJ whole genome shotgun (WGS) entry which is preliminary data.</text>
</comment>
<keyword evidence="4" id="KW-0256">Endoplasmic reticulum</keyword>
<dbReference type="GO" id="GO:0016020">
    <property type="term" value="C:membrane"/>
    <property type="evidence" value="ECO:0007669"/>
    <property type="project" value="UniProtKB-SubCell"/>
</dbReference>
<dbReference type="PANTHER" id="PTHR48182:SF2">
    <property type="entry name" value="PROTEIN SERAC1"/>
    <property type="match status" value="1"/>
</dbReference>
<dbReference type="EMBL" id="ML993853">
    <property type="protein sequence ID" value="KAF2205560.1"/>
    <property type="molecule type" value="Genomic_DNA"/>
</dbReference>
<accession>A0A9P4JUX6</accession>
<name>A0A9P4JUX6_9PLEO</name>
<evidence type="ECO:0000256" key="7">
    <source>
        <dbReference type="SAM" id="MobiDB-lite"/>
    </source>
</evidence>
<evidence type="ECO:0000256" key="3">
    <source>
        <dbReference type="ARBA" id="ARBA00004370"/>
    </source>
</evidence>
<dbReference type="InterPro" id="IPR029058">
    <property type="entry name" value="AB_hydrolase_fold"/>
</dbReference>
<evidence type="ECO:0000313" key="9">
    <source>
        <dbReference type="Proteomes" id="UP000799536"/>
    </source>
</evidence>
<dbReference type="Gene3D" id="3.40.50.1820">
    <property type="entry name" value="alpha/beta hydrolase"/>
    <property type="match status" value="1"/>
</dbReference>
<keyword evidence="9" id="KW-1185">Reference proteome</keyword>
<dbReference type="GO" id="GO:0005739">
    <property type="term" value="C:mitochondrion"/>
    <property type="evidence" value="ECO:0007669"/>
    <property type="project" value="UniProtKB-SubCell"/>
</dbReference>
<dbReference type="InterPro" id="IPR052374">
    <property type="entry name" value="SERAC1"/>
</dbReference>
<dbReference type="SUPFAM" id="SSF53474">
    <property type="entry name" value="alpha/beta-Hydrolases"/>
    <property type="match status" value="1"/>
</dbReference>
<dbReference type="PANTHER" id="PTHR48182">
    <property type="entry name" value="PROTEIN SERAC1"/>
    <property type="match status" value="1"/>
</dbReference>
<dbReference type="OrthoDB" id="5086500at2759"/>
<evidence type="ECO:0000256" key="5">
    <source>
        <dbReference type="ARBA" id="ARBA00023128"/>
    </source>
</evidence>
<protein>
    <recommendedName>
        <fullName evidence="10">DUF676 domain-containing protein</fullName>
    </recommendedName>
</protein>
<proteinExistence type="predicted"/>
<evidence type="ECO:0000256" key="4">
    <source>
        <dbReference type="ARBA" id="ARBA00022824"/>
    </source>
</evidence>
<keyword evidence="6" id="KW-0472">Membrane</keyword>
<dbReference type="GO" id="GO:0005783">
    <property type="term" value="C:endoplasmic reticulum"/>
    <property type="evidence" value="ECO:0007669"/>
    <property type="project" value="UniProtKB-SubCell"/>
</dbReference>
<evidence type="ECO:0000256" key="2">
    <source>
        <dbReference type="ARBA" id="ARBA00004240"/>
    </source>
</evidence>
<feature type="region of interest" description="Disordered" evidence="7">
    <location>
        <begin position="40"/>
        <end position="72"/>
    </location>
</feature>
<feature type="compositionally biased region" description="Low complexity" evidence="7">
    <location>
        <begin position="50"/>
        <end position="61"/>
    </location>
</feature>
<evidence type="ECO:0000256" key="1">
    <source>
        <dbReference type="ARBA" id="ARBA00004173"/>
    </source>
</evidence>
<gene>
    <name evidence="8" type="ORF">GQ43DRAFT_299846</name>
</gene>
<reference evidence="8" key="1">
    <citation type="journal article" date="2020" name="Stud. Mycol.">
        <title>101 Dothideomycetes genomes: a test case for predicting lifestyles and emergence of pathogens.</title>
        <authorList>
            <person name="Haridas S."/>
            <person name="Albert R."/>
            <person name="Binder M."/>
            <person name="Bloem J."/>
            <person name="Labutti K."/>
            <person name="Salamov A."/>
            <person name="Andreopoulos B."/>
            <person name="Baker S."/>
            <person name="Barry K."/>
            <person name="Bills G."/>
            <person name="Bluhm B."/>
            <person name="Cannon C."/>
            <person name="Castanera R."/>
            <person name="Culley D."/>
            <person name="Daum C."/>
            <person name="Ezra D."/>
            <person name="Gonzalez J."/>
            <person name="Henrissat B."/>
            <person name="Kuo A."/>
            <person name="Liang C."/>
            <person name="Lipzen A."/>
            <person name="Lutzoni F."/>
            <person name="Magnuson J."/>
            <person name="Mondo S."/>
            <person name="Nolan M."/>
            <person name="Ohm R."/>
            <person name="Pangilinan J."/>
            <person name="Park H.-J."/>
            <person name="Ramirez L."/>
            <person name="Alfaro M."/>
            <person name="Sun H."/>
            <person name="Tritt A."/>
            <person name="Yoshinaga Y."/>
            <person name="Zwiers L.-H."/>
            <person name="Turgeon B."/>
            <person name="Goodwin S."/>
            <person name="Spatafora J."/>
            <person name="Crous P."/>
            <person name="Grigoriev I."/>
        </authorList>
    </citation>
    <scope>NUCLEOTIDE SEQUENCE</scope>
    <source>
        <strain evidence="8">ATCC 74209</strain>
    </source>
</reference>